<dbReference type="InterPro" id="IPR051132">
    <property type="entry name" value="3-5_Exonuclease_domain"/>
</dbReference>
<feature type="region of interest" description="Disordered" evidence="3">
    <location>
        <begin position="38"/>
        <end position="70"/>
    </location>
</feature>
<feature type="region of interest" description="Disordered" evidence="3">
    <location>
        <begin position="1205"/>
        <end position="1231"/>
    </location>
</feature>
<dbReference type="Gene3D" id="3.30.420.10">
    <property type="entry name" value="Ribonuclease H-like superfamily/Ribonuclease H"/>
    <property type="match status" value="1"/>
</dbReference>
<dbReference type="InterPro" id="IPR002562">
    <property type="entry name" value="3'-5'_exonuclease_dom"/>
</dbReference>
<dbReference type="PANTHER" id="PTHR13620">
    <property type="entry name" value="3-5 EXONUCLEASE"/>
    <property type="match status" value="1"/>
</dbReference>
<evidence type="ECO:0000313" key="6">
    <source>
        <dbReference type="Proteomes" id="UP000799764"/>
    </source>
</evidence>
<feature type="compositionally biased region" description="Basic and acidic residues" evidence="3">
    <location>
        <begin position="760"/>
        <end position="777"/>
    </location>
</feature>
<dbReference type="SMART" id="SM00474">
    <property type="entry name" value="35EXOc"/>
    <property type="match status" value="1"/>
</dbReference>
<dbReference type="Proteomes" id="UP000799764">
    <property type="component" value="Unassembled WGS sequence"/>
</dbReference>
<dbReference type="PANTHER" id="PTHR13620:SF104">
    <property type="entry name" value="EXONUCLEASE 3'-5' DOMAIN-CONTAINING PROTEIN 2"/>
    <property type="match status" value="1"/>
</dbReference>
<dbReference type="GO" id="GO:0003676">
    <property type="term" value="F:nucleic acid binding"/>
    <property type="evidence" value="ECO:0007669"/>
    <property type="project" value="InterPro"/>
</dbReference>
<keyword evidence="2" id="KW-0378">Hydrolase</keyword>
<reference evidence="5" key="1">
    <citation type="journal article" date="2020" name="Stud. Mycol.">
        <title>101 Dothideomycetes genomes: a test case for predicting lifestyles and emergence of pathogens.</title>
        <authorList>
            <person name="Haridas S."/>
            <person name="Albert R."/>
            <person name="Binder M."/>
            <person name="Bloem J."/>
            <person name="Labutti K."/>
            <person name="Salamov A."/>
            <person name="Andreopoulos B."/>
            <person name="Baker S."/>
            <person name="Barry K."/>
            <person name="Bills G."/>
            <person name="Bluhm B."/>
            <person name="Cannon C."/>
            <person name="Castanera R."/>
            <person name="Culley D."/>
            <person name="Daum C."/>
            <person name="Ezra D."/>
            <person name="Gonzalez J."/>
            <person name="Henrissat B."/>
            <person name="Kuo A."/>
            <person name="Liang C."/>
            <person name="Lipzen A."/>
            <person name="Lutzoni F."/>
            <person name="Magnuson J."/>
            <person name="Mondo S."/>
            <person name="Nolan M."/>
            <person name="Ohm R."/>
            <person name="Pangilinan J."/>
            <person name="Park H.-J."/>
            <person name="Ramirez L."/>
            <person name="Alfaro M."/>
            <person name="Sun H."/>
            <person name="Tritt A."/>
            <person name="Yoshinaga Y."/>
            <person name="Zwiers L.-H."/>
            <person name="Turgeon B."/>
            <person name="Goodwin S."/>
            <person name="Spatafora J."/>
            <person name="Crous P."/>
            <person name="Grigoriev I."/>
        </authorList>
    </citation>
    <scope>NUCLEOTIDE SEQUENCE</scope>
    <source>
        <strain evidence="5">CBS 690.94</strain>
    </source>
</reference>
<proteinExistence type="predicted"/>
<feature type="compositionally biased region" description="Basic and acidic residues" evidence="3">
    <location>
        <begin position="668"/>
        <end position="679"/>
    </location>
</feature>
<evidence type="ECO:0000259" key="4">
    <source>
        <dbReference type="SMART" id="SM00474"/>
    </source>
</evidence>
<evidence type="ECO:0000256" key="1">
    <source>
        <dbReference type="ARBA" id="ARBA00022722"/>
    </source>
</evidence>
<organism evidence="5 6">
    <name type="scientific">Karstenula rhodostoma CBS 690.94</name>
    <dbReference type="NCBI Taxonomy" id="1392251"/>
    <lineage>
        <taxon>Eukaryota</taxon>
        <taxon>Fungi</taxon>
        <taxon>Dikarya</taxon>
        <taxon>Ascomycota</taxon>
        <taxon>Pezizomycotina</taxon>
        <taxon>Dothideomycetes</taxon>
        <taxon>Pleosporomycetidae</taxon>
        <taxon>Pleosporales</taxon>
        <taxon>Massarineae</taxon>
        <taxon>Didymosphaeriaceae</taxon>
        <taxon>Karstenula</taxon>
    </lineage>
</organism>
<dbReference type="SUPFAM" id="SSF53098">
    <property type="entry name" value="Ribonuclease H-like"/>
    <property type="match status" value="1"/>
</dbReference>
<dbReference type="EMBL" id="MU001506">
    <property type="protein sequence ID" value="KAF2440974.1"/>
    <property type="molecule type" value="Genomic_DNA"/>
</dbReference>
<dbReference type="InterPro" id="IPR036397">
    <property type="entry name" value="RNaseH_sf"/>
</dbReference>
<feature type="compositionally biased region" description="Polar residues" evidence="3">
    <location>
        <begin position="174"/>
        <end position="183"/>
    </location>
</feature>
<dbReference type="GO" id="GO:0005634">
    <property type="term" value="C:nucleus"/>
    <property type="evidence" value="ECO:0007669"/>
    <property type="project" value="TreeGrafter"/>
</dbReference>
<feature type="compositionally biased region" description="Basic and acidic residues" evidence="3">
    <location>
        <begin position="58"/>
        <end position="68"/>
    </location>
</feature>
<keyword evidence="1" id="KW-0540">Nuclease</keyword>
<feature type="region of interest" description="Disordered" evidence="3">
    <location>
        <begin position="668"/>
        <end position="837"/>
    </location>
</feature>
<evidence type="ECO:0000313" key="5">
    <source>
        <dbReference type="EMBL" id="KAF2440974.1"/>
    </source>
</evidence>
<feature type="compositionally biased region" description="Acidic residues" evidence="3">
    <location>
        <begin position="807"/>
        <end position="821"/>
    </location>
</feature>
<evidence type="ECO:0000256" key="3">
    <source>
        <dbReference type="SAM" id="MobiDB-lite"/>
    </source>
</evidence>
<feature type="region of interest" description="Disordered" evidence="3">
    <location>
        <begin position="171"/>
        <end position="190"/>
    </location>
</feature>
<sequence length="1433" mass="161489">MLLPSTLWRTRGQHASLFLCLPPFAMPPYRAVHHHAPSAVVPSKPPHTDAQGIVKAHPASEKIHRQTESARTLRRRIRPPTARKPITIRKLPTTIQRPGLLRKEDTRTLASTSPRADRYDKERLDRKGRALNPTFTFPQEPGSIYRGFGNRAASMQELRGARARRRLVRRHLPHSSQNPNGTPNVDEMDDDDYTVERDTGTILPELLEAKHLTTAVRLTAVQVEQICEAVCAPIQHSVAGLQKLLASYGPAGCTAISQSIATRMESLSQVRDLHIQAVKARDLLVELCHFYRGLVRAASGIPNDVDAAVYAVVRRKFLLEYHRYLIQGLAKEIAADVRDPILNAIPAFDAALLRERLLTLDEVIATAFPQIKIASGKLKTIFLIEVGGEGLGRLHAYEFWKSCQFDDALKILHRLKVRHKDEQLSRQYSISTTKALSIIDIDVAKLDKRLGAIIVALEDLSRHLQDKAAMAGRAGALEPFANSIRNKVVEWLRWTYQREYREAWRQRAAIMELQRWGYLPSPWCKKLWATPRSVRSERRSKLRAYIKGMSTQFHVTYHWTSGGSVKPWAHTIETPARTIETRVRKPRPTVNRRMKLKIERGVSLRKLRRLLSATLLSYQSRTIKSWRSVDRLASLPKTEKPSTSTQIGKTITALGFYDKVDKKGNDWPRKVEPLRRDSGEPVVRWSYSKAKPMRVPPQLRPRFQATQPMRTPHPTSISFSGDAWEQSVDVLTNPDTNGQRSLVGESSIYSLGGGTSDDQIDTKHPCTDSSGEQKAEYPNDPPDEQNPQSPNENMDKASNEDPPHESEQEEESESEADEDSDTKEPEEEHIPLTYRIPSDVLENALQAPPQTRASYWSQKLYRGPEDEELLLHYCVNMEVSERVAKHFLNEKVVGFDIEWKPFGSLDSIKENASLIQLATEDRIALFHIARFPGKTPEQLMPPTLKAVLESPDTYKVGVAVKGDCSRLEKYFGLNVRGVFELSRLHNLVEYYGTEPSKVNNKLVKLATQVHQHLLLPLHKGEPFVDEPQQRLGSVRESDWSRSLDFEQIHYAAADAYAGFRLFDVMESKRKKLKPTPPMPRLCDYDNKPAPRTTPRAKRAKKATPELEQVAAEFPSGLQAEDAEEEAYETAAEDFAKEEDNEDPDSESASESPENENPDADYVPKALDHITLGQVSAHRIGRVAFSRLTGVDPAYPTLPFISDVEDVSSDESEAFDPPPKAPRRRRVPKAARAAKVLPSTVMESDDEFPDPELEEAFTTMNLSEPLNPVHNPITEPPPQADIPDLELPTEQALVEEESPPSTDVLSPTFPSLVQPDTTTHTPEYTLATTWAQAYLSSTIPSPTSTAPSRIRATVSPLRAYHIWHHQRVPLDAIGAHLRDPPLAQSTVSNYILQAINMEKLEYRDKDLINLMGALPANLRLGKYGWLSRKLGIVR</sequence>
<feature type="compositionally biased region" description="Polar residues" evidence="3">
    <location>
        <begin position="704"/>
        <end position="719"/>
    </location>
</feature>
<accession>A0A9P4U7A2</accession>
<dbReference type="InterPro" id="IPR012337">
    <property type="entry name" value="RNaseH-like_sf"/>
</dbReference>
<evidence type="ECO:0000256" key="2">
    <source>
        <dbReference type="ARBA" id="ARBA00022801"/>
    </source>
</evidence>
<feature type="compositionally biased region" description="Polar residues" evidence="3">
    <location>
        <begin position="729"/>
        <end position="740"/>
    </location>
</feature>
<feature type="region of interest" description="Disordered" evidence="3">
    <location>
        <begin position="1070"/>
        <end position="1161"/>
    </location>
</feature>
<feature type="compositionally biased region" description="Basic and acidic residues" evidence="3">
    <location>
        <begin position="793"/>
        <end position="806"/>
    </location>
</feature>
<feature type="compositionally biased region" description="Acidic residues" evidence="3">
    <location>
        <begin position="1120"/>
        <end position="1158"/>
    </location>
</feature>
<keyword evidence="6" id="KW-1185">Reference proteome</keyword>
<dbReference type="Pfam" id="PF01612">
    <property type="entry name" value="DNA_pol_A_exo1"/>
    <property type="match status" value="1"/>
</dbReference>
<comment type="caution">
    <text evidence="5">The sequence shown here is derived from an EMBL/GenBank/DDBJ whole genome shotgun (WGS) entry which is preliminary data.</text>
</comment>
<dbReference type="OrthoDB" id="1920326at2759"/>
<feature type="domain" description="3'-5' exonuclease" evidence="4">
    <location>
        <begin position="871"/>
        <end position="1070"/>
    </location>
</feature>
<dbReference type="GO" id="GO:0008408">
    <property type="term" value="F:3'-5' exonuclease activity"/>
    <property type="evidence" value="ECO:0007669"/>
    <property type="project" value="InterPro"/>
</dbReference>
<name>A0A9P4U7A2_9PLEO</name>
<dbReference type="GO" id="GO:0006139">
    <property type="term" value="P:nucleobase-containing compound metabolic process"/>
    <property type="evidence" value="ECO:0007669"/>
    <property type="project" value="InterPro"/>
</dbReference>
<gene>
    <name evidence="5" type="ORF">P171DRAFT_434686</name>
</gene>
<dbReference type="CDD" id="cd06141">
    <property type="entry name" value="WRN_exo"/>
    <property type="match status" value="1"/>
</dbReference>
<protein>
    <recommendedName>
        <fullName evidence="4">3'-5' exonuclease domain-containing protein</fullName>
    </recommendedName>
</protein>
<dbReference type="GO" id="GO:0005737">
    <property type="term" value="C:cytoplasm"/>
    <property type="evidence" value="ECO:0007669"/>
    <property type="project" value="TreeGrafter"/>
</dbReference>